<feature type="active site" description="Nucleophile" evidence="7">
    <location>
        <position position="377"/>
    </location>
</feature>
<dbReference type="GO" id="GO:0042242">
    <property type="term" value="F:cobyrinic acid a,c-diamide synthase activity"/>
    <property type="evidence" value="ECO:0007669"/>
    <property type="project" value="UniProtKB-UniRule"/>
</dbReference>
<evidence type="ECO:0000259" key="8">
    <source>
        <dbReference type="Pfam" id="PF01656"/>
    </source>
</evidence>
<evidence type="ECO:0000256" key="2">
    <source>
        <dbReference type="ARBA" id="ARBA00022598"/>
    </source>
</evidence>
<feature type="site" description="Increases nucleophilicity of active site Cys" evidence="7">
    <location>
        <position position="485"/>
    </location>
</feature>
<dbReference type="UniPathway" id="UPA00148">
    <property type="reaction ID" value="UER00231"/>
</dbReference>
<dbReference type="Gene3D" id="3.40.50.300">
    <property type="entry name" value="P-loop containing nucleotide triphosphate hydrolases"/>
    <property type="match status" value="2"/>
</dbReference>
<dbReference type="SUPFAM" id="SSF52317">
    <property type="entry name" value="Class I glutamine amidotransferase-like"/>
    <property type="match status" value="1"/>
</dbReference>
<dbReference type="Proteomes" id="UP000266177">
    <property type="component" value="Unassembled WGS sequence"/>
</dbReference>
<dbReference type="AlphaFoldDB" id="A0A3A3H992"/>
<dbReference type="PANTHER" id="PTHR43873:SF1">
    <property type="entry name" value="COBYRINATE A,C-DIAMIDE SYNTHASE"/>
    <property type="match status" value="1"/>
</dbReference>
<dbReference type="HAMAP" id="MF_00027">
    <property type="entry name" value="CobB_CbiA"/>
    <property type="match status" value="1"/>
</dbReference>
<dbReference type="PROSITE" id="PS51274">
    <property type="entry name" value="GATASE_COBBQ"/>
    <property type="match status" value="1"/>
</dbReference>
<dbReference type="InterPro" id="IPR011698">
    <property type="entry name" value="GATase_3"/>
</dbReference>
<protein>
    <recommendedName>
        <fullName evidence="7">Cobyrinate a,c-diamide synthase</fullName>
        <ecNumber evidence="7">6.3.5.11</ecNumber>
    </recommendedName>
    <alternativeName>
        <fullName evidence="7">Cobyrinic acid a,c-diamide synthetase</fullName>
    </alternativeName>
</protein>
<keyword evidence="2 7" id="KW-0436">Ligase</keyword>
<dbReference type="RefSeq" id="WP_119790396.1">
    <property type="nucleotide sequence ID" value="NZ_QYZD01000001.1"/>
</dbReference>
<comment type="domain">
    <text evidence="7">Comprises of two domains. The C-terminal domain contains the binding site for glutamine and catalyzes the hydrolysis of this substrate to glutamate and ammonia. The N-terminal domain is anticipated to bind ATP and cobyrinate and catalyzes the ultimate synthesis of the diamide product. The ammonia produced via the glutaminase domain is probably translocated to the adjacent domain via a molecular tunnel, where it reacts with an activated intermediate.</text>
</comment>
<evidence type="ECO:0000313" key="11">
    <source>
        <dbReference type="Proteomes" id="UP000266177"/>
    </source>
</evidence>
<dbReference type="Gene3D" id="3.40.50.880">
    <property type="match status" value="1"/>
</dbReference>
<comment type="catalytic activity">
    <reaction evidence="7">
        <text>cob(II)yrinate + 2 L-glutamine + 2 ATP + 2 H2O = cob(II)yrinate a,c diamide + 2 L-glutamate + 2 ADP + 2 phosphate + 2 H(+)</text>
        <dbReference type="Rhea" id="RHEA:26289"/>
        <dbReference type="ChEBI" id="CHEBI:15377"/>
        <dbReference type="ChEBI" id="CHEBI:15378"/>
        <dbReference type="ChEBI" id="CHEBI:29985"/>
        <dbReference type="ChEBI" id="CHEBI:30616"/>
        <dbReference type="ChEBI" id="CHEBI:43474"/>
        <dbReference type="ChEBI" id="CHEBI:58359"/>
        <dbReference type="ChEBI" id="CHEBI:58537"/>
        <dbReference type="ChEBI" id="CHEBI:58894"/>
        <dbReference type="ChEBI" id="CHEBI:456216"/>
        <dbReference type="EC" id="6.3.5.11"/>
    </reaction>
</comment>
<evidence type="ECO:0000256" key="4">
    <source>
        <dbReference type="ARBA" id="ARBA00022840"/>
    </source>
</evidence>
<sequence length="510" mass="54752">MSELHSTHSTFIERNPKKGPRRLLIAGTGSGTGKTTVTLGLMRALTRQGWKVQPFKCGPDYIDPTYHTAVCGASSRNLDEWMCGSEAMRSTYLRHSAEADIALIEGVMGMYDGRRADSDEGSAASIAKQLDCPVLLVIDASGMGRSAAAIVLGFQQLDPEVRLAGVIANRVGSEGHGKLIREAVEQVCGVPLVGYVLREDGLQVPERHLGLVPAVERGGLEGLFDRMADAVEVHTDMEALLRIATVDTATREEMANGGGPMKRTDTEALPAGEARPAEGAGTVALTSGAERRLRLALAYDAAFHFYYADNLEMLEEAGFELVRFSPLLDEPVPEDADGLYIGGGFPEAFAEQLARCARTLGSIREAVEAGLPTFAECGGYMLLMERLVTVEGEVCPLAGLLPGETRMGMKLAALGYREVNGADGNFLLRGGTARGHEFHYSTIEEPKAGLKQAYPPAYLSRGRAGEKPEGAVHPAGLPLVAGYTHLHFASNPEIVANWREACVAFRQKRI</sequence>
<comment type="function">
    <text evidence="7">Catalyzes the ATP-dependent amidation of the two carboxylate groups at positions a and c of cobyrinate, using either L-glutamine or ammonia as the nitrogen source.</text>
</comment>
<feature type="domain" description="CobB/CobQ-like glutamine amidotransferase" evidence="9">
    <location>
        <begin position="295"/>
        <end position="491"/>
    </location>
</feature>
<comment type="similarity">
    <text evidence="7">Belongs to the CobB/CbiA family.</text>
</comment>
<dbReference type="EC" id="6.3.5.11" evidence="7"/>
<dbReference type="EMBL" id="QYZD01000001">
    <property type="protein sequence ID" value="RJG26817.1"/>
    <property type="molecule type" value="Genomic_DNA"/>
</dbReference>
<comment type="pathway">
    <text evidence="7">Cofactor biosynthesis; adenosylcobalamin biosynthesis; cob(II)yrinate a,c-diamide from sirohydrochlorin (anaerobic route): step 10/10.</text>
</comment>
<dbReference type="NCBIfam" id="NF002204">
    <property type="entry name" value="PRK01077.1"/>
    <property type="match status" value="1"/>
</dbReference>
<dbReference type="GO" id="GO:0009236">
    <property type="term" value="P:cobalamin biosynthetic process"/>
    <property type="evidence" value="ECO:0007669"/>
    <property type="project" value="UniProtKB-UniRule"/>
</dbReference>
<accession>A0A3A3H992</accession>
<dbReference type="CDD" id="cd03130">
    <property type="entry name" value="GATase1_CobB"/>
    <property type="match status" value="1"/>
</dbReference>
<dbReference type="InterPro" id="IPR027417">
    <property type="entry name" value="P-loop_NTPase"/>
</dbReference>
<reference evidence="10 11" key="1">
    <citation type="submission" date="2018-09" db="EMBL/GenBank/DDBJ databases">
        <title>Paenibacillus SK2017-BO5.</title>
        <authorList>
            <person name="Piskunova J.V."/>
            <person name="Dubiley S.A."/>
            <person name="Severinov K.V."/>
        </authorList>
    </citation>
    <scope>NUCLEOTIDE SEQUENCE [LARGE SCALE GENOMIC DNA]</scope>
    <source>
        <strain evidence="10 11">BO5</strain>
    </source>
</reference>
<dbReference type="Pfam" id="PF07685">
    <property type="entry name" value="GATase_3"/>
    <property type="match status" value="1"/>
</dbReference>
<dbReference type="InterPro" id="IPR002586">
    <property type="entry name" value="CobQ/CobB/MinD/ParA_Nub-bd_dom"/>
</dbReference>
<dbReference type="CDD" id="cd05388">
    <property type="entry name" value="CobB_N"/>
    <property type="match status" value="1"/>
</dbReference>
<comment type="miscellaneous">
    <text evidence="7">The a and c carboxylates of cobyrinate are activated for nucleophilic attack via formation of a phosphorylated intermediate by ATP. CbiA catalyzes first the amidation of the c-carboxylate, and then that of the a-carboxylate.</text>
</comment>
<keyword evidence="7" id="KW-0169">Cobalamin biosynthesis</keyword>
<dbReference type="InterPro" id="IPR029062">
    <property type="entry name" value="Class_I_gatase-like"/>
</dbReference>
<evidence type="ECO:0000256" key="6">
    <source>
        <dbReference type="ARBA" id="ARBA00022962"/>
    </source>
</evidence>
<keyword evidence="4 7" id="KW-0067">ATP-binding</keyword>
<feature type="domain" description="CobQ/CobB/MinD/ParA nucleotide binding" evidence="8">
    <location>
        <begin position="24"/>
        <end position="208"/>
    </location>
</feature>
<evidence type="ECO:0000256" key="7">
    <source>
        <dbReference type="HAMAP-Rule" id="MF_00027"/>
    </source>
</evidence>
<evidence type="ECO:0000256" key="1">
    <source>
        <dbReference type="ARBA" id="ARBA00001946"/>
    </source>
</evidence>
<name>A0A3A3H992_PANTH</name>
<evidence type="ECO:0000256" key="5">
    <source>
        <dbReference type="ARBA" id="ARBA00022842"/>
    </source>
</evidence>
<comment type="caution">
    <text evidence="10">The sequence shown here is derived from an EMBL/GenBank/DDBJ whole genome shotgun (WGS) entry which is preliminary data.</text>
</comment>
<dbReference type="PANTHER" id="PTHR43873">
    <property type="entry name" value="COBYRINATE A,C-DIAMIDE SYNTHASE"/>
    <property type="match status" value="1"/>
</dbReference>
<dbReference type="Pfam" id="PF01656">
    <property type="entry name" value="CbiA"/>
    <property type="match status" value="1"/>
</dbReference>
<dbReference type="GO" id="GO:0005524">
    <property type="term" value="F:ATP binding"/>
    <property type="evidence" value="ECO:0007669"/>
    <property type="project" value="UniProtKB-UniRule"/>
</dbReference>
<dbReference type="OrthoDB" id="9764035at2"/>
<evidence type="ECO:0000313" key="10">
    <source>
        <dbReference type="EMBL" id="RJG26817.1"/>
    </source>
</evidence>
<keyword evidence="6 7" id="KW-0315">Glutamine amidotransferase</keyword>
<evidence type="ECO:0000256" key="3">
    <source>
        <dbReference type="ARBA" id="ARBA00022741"/>
    </source>
</evidence>
<keyword evidence="3 7" id="KW-0547">Nucleotide-binding</keyword>
<dbReference type="NCBIfam" id="TIGR00379">
    <property type="entry name" value="cobB"/>
    <property type="match status" value="1"/>
</dbReference>
<gene>
    <name evidence="7" type="primary">cbiA</name>
    <name evidence="10" type="ORF">DQX05_01990</name>
</gene>
<dbReference type="SUPFAM" id="SSF52540">
    <property type="entry name" value="P-loop containing nucleoside triphosphate hydrolases"/>
    <property type="match status" value="1"/>
</dbReference>
<keyword evidence="5 7" id="KW-0460">Magnesium</keyword>
<comment type="cofactor">
    <cofactor evidence="1 7">
        <name>Mg(2+)</name>
        <dbReference type="ChEBI" id="CHEBI:18420"/>
    </cofactor>
</comment>
<proteinExistence type="inferred from homology"/>
<evidence type="ECO:0000259" key="9">
    <source>
        <dbReference type="Pfam" id="PF07685"/>
    </source>
</evidence>
<organism evidence="10 11">
    <name type="scientific">Paenibacillus thiaminolyticus</name>
    <name type="common">Bacillus thiaminolyticus</name>
    <dbReference type="NCBI Taxonomy" id="49283"/>
    <lineage>
        <taxon>Bacteria</taxon>
        <taxon>Bacillati</taxon>
        <taxon>Bacillota</taxon>
        <taxon>Bacilli</taxon>
        <taxon>Bacillales</taxon>
        <taxon>Paenibacillaceae</taxon>
        <taxon>Paenibacillus</taxon>
    </lineage>
</organism>
<dbReference type="InterPro" id="IPR004484">
    <property type="entry name" value="CbiA/CobB_synth"/>
</dbReference>